<keyword evidence="1" id="KW-0472">Membrane</keyword>
<organism evidence="2 3">
    <name type="scientific">Undibacterium squillarum</name>
    <dbReference type="NCBI Taxonomy" id="1131567"/>
    <lineage>
        <taxon>Bacteria</taxon>
        <taxon>Pseudomonadati</taxon>
        <taxon>Pseudomonadota</taxon>
        <taxon>Betaproteobacteria</taxon>
        <taxon>Burkholderiales</taxon>
        <taxon>Oxalobacteraceae</taxon>
        <taxon>Undibacterium</taxon>
    </lineage>
</organism>
<feature type="transmembrane region" description="Helical" evidence="1">
    <location>
        <begin position="59"/>
        <end position="78"/>
    </location>
</feature>
<dbReference type="EMBL" id="BMYU01000005">
    <property type="protein sequence ID" value="GGX43078.1"/>
    <property type="molecule type" value="Genomic_DNA"/>
</dbReference>
<keyword evidence="1" id="KW-0812">Transmembrane</keyword>
<comment type="caution">
    <text evidence="2">The sequence shown here is derived from an EMBL/GenBank/DDBJ whole genome shotgun (WGS) entry which is preliminary data.</text>
</comment>
<name>A0ABQ2Y105_9BURK</name>
<evidence type="ECO:0000256" key="1">
    <source>
        <dbReference type="SAM" id="Phobius"/>
    </source>
</evidence>
<accession>A0ABQ2Y105</accession>
<sequence>MEKLFALMRLFEAGQAVADPALWKSRQVTATAVGGVVIAGVGVARAYGIELPIDETAATAIAGGILAVVNLVLTVVTSKKIGLK</sequence>
<gene>
    <name evidence="2" type="ORF">GCM10010946_21930</name>
</gene>
<evidence type="ECO:0000313" key="2">
    <source>
        <dbReference type="EMBL" id="GGX43078.1"/>
    </source>
</evidence>
<evidence type="ECO:0000313" key="3">
    <source>
        <dbReference type="Proteomes" id="UP000653343"/>
    </source>
</evidence>
<feature type="transmembrane region" description="Helical" evidence="1">
    <location>
        <begin position="28"/>
        <end position="47"/>
    </location>
</feature>
<dbReference type="Proteomes" id="UP000653343">
    <property type="component" value="Unassembled WGS sequence"/>
</dbReference>
<keyword evidence="3" id="KW-1185">Reference proteome</keyword>
<reference evidence="3" key="1">
    <citation type="journal article" date="2019" name="Int. J. Syst. Evol. Microbiol.">
        <title>The Global Catalogue of Microorganisms (GCM) 10K type strain sequencing project: providing services to taxonomists for standard genome sequencing and annotation.</title>
        <authorList>
            <consortium name="The Broad Institute Genomics Platform"/>
            <consortium name="The Broad Institute Genome Sequencing Center for Infectious Disease"/>
            <person name="Wu L."/>
            <person name="Ma J."/>
        </authorList>
    </citation>
    <scope>NUCLEOTIDE SEQUENCE [LARGE SCALE GENOMIC DNA]</scope>
    <source>
        <strain evidence="3">KCTC 23917</strain>
    </source>
</reference>
<dbReference type="RefSeq" id="WP_189357241.1">
    <property type="nucleotide sequence ID" value="NZ_BMYU01000005.1"/>
</dbReference>
<keyword evidence="1" id="KW-1133">Transmembrane helix</keyword>
<protein>
    <recommendedName>
        <fullName evidence="4">Holin</fullName>
    </recommendedName>
</protein>
<evidence type="ECO:0008006" key="4">
    <source>
        <dbReference type="Google" id="ProtNLM"/>
    </source>
</evidence>
<proteinExistence type="predicted"/>